<feature type="transmembrane region" description="Helical" evidence="2">
    <location>
        <begin position="404"/>
        <end position="424"/>
    </location>
</feature>
<reference evidence="3" key="1">
    <citation type="submission" date="2020-10" db="EMBL/GenBank/DDBJ databases">
        <authorList>
            <person name="Kikuchi T."/>
        </authorList>
    </citation>
    <scope>NUCLEOTIDE SEQUENCE</scope>
    <source>
        <strain evidence="3">NKZ352</strain>
    </source>
</reference>
<dbReference type="AlphaFoldDB" id="A0A8S1HL80"/>
<keyword evidence="2" id="KW-0472">Membrane</keyword>
<feature type="transmembrane region" description="Helical" evidence="2">
    <location>
        <begin position="85"/>
        <end position="103"/>
    </location>
</feature>
<name>A0A8S1HL80_9PELO</name>
<keyword evidence="2" id="KW-1133">Transmembrane helix</keyword>
<feature type="transmembrane region" description="Helical" evidence="2">
    <location>
        <begin position="551"/>
        <end position="575"/>
    </location>
</feature>
<feature type="coiled-coil region" evidence="1">
    <location>
        <begin position="219"/>
        <end position="246"/>
    </location>
</feature>
<accession>A0A8S1HL80</accession>
<dbReference type="Proteomes" id="UP000835052">
    <property type="component" value="Unassembled WGS sequence"/>
</dbReference>
<proteinExistence type="predicted"/>
<evidence type="ECO:0000256" key="2">
    <source>
        <dbReference type="SAM" id="Phobius"/>
    </source>
</evidence>
<keyword evidence="4" id="KW-1185">Reference proteome</keyword>
<evidence type="ECO:0000256" key="1">
    <source>
        <dbReference type="SAM" id="Coils"/>
    </source>
</evidence>
<keyword evidence="1" id="KW-0175">Coiled coil</keyword>
<sequence>MSQPEINDHGFTAFVICAIISVTTIFLHIGIPFIFHNFLSLAIVGGLVALLGGKNILEKLPIFLEFLKAGLENLRAHPSKNTAPAFVLLVSSAFSVLRILWNFSSVERMNYFFGIGLLFVFAWKMTEDDRERTRRLELENASLKVLAASEKLRLEEEKLREVSRLKNLHRAREIAAKKQILTMELETRTKIAITEKLKSLEFTQNSISEDCLEIIKQNAKNDSSDIKKAERVLEHLESSKNYMEEIVEAEKLDDYRESIDQMIKVIDQVLMNEKSAFDALISQRKSLEKASNDFSEEVYQFQHSLANGSSSNNNYIESFVNRLALPDVVRSEQVQKRIWNFGPQNPEKPSTSIMVRSRSSQLYTEASSRSDYIEEQSQDGFDEEFEEFRYRPIRSYSSRKTVEYGFSTFMHCFLFISITVFLHLAIPYTFANFLSLSIAFAFCYVYGLTKVSFECWPQCKSLDDPNDTFFSYTIFLCIAISLGRILWFLYSIGLFGFLYSSSWSAATSLLYAALYTPVVFIVYKLFQYFLEYLQENTPQAVADELLHKCRLLWTSVVLLVLTIYGYFKLIFVNFFS</sequence>
<keyword evidence="2" id="KW-0812">Transmembrane</keyword>
<dbReference type="EMBL" id="CAJGYM010000052">
    <property type="protein sequence ID" value="CAD6195168.1"/>
    <property type="molecule type" value="Genomic_DNA"/>
</dbReference>
<feature type="transmembrane region" description="Helical" evidence="2">
    <location>
        <begin position="469"/>
        <end position="490"/>
    </location>
</feature>
<feature type="transmembrane region" description="Helical" evidence="2">
    <location>
        <begin position="430"/>
        <end position="448"/>
    </location>
</feature>
<organism evidence="3 4">
    <name type="scientific">Caenorhabditis auriculariae</name>
    <dbReference type="NCBI Taxonomy" id="2777116"/>
    <lineage>
        <taxon>Eukaryota</taxon>
        <taxon>Metazoa</taxon>
        <taxon>Ecdysozoa</taxon>
        <taxon>Nematoda</taxon>
        <taxon>Chromadorea</taxon>
        <taxon>Rhabditida</taxon>
        <taxon>Rhabditina</taxon>
        <taxon>Rhabditomorpha</taxon>
        <taxon>Rhabditoidea</taxon>
        <taxon>Rhabditidae</taxon>
        <taxon>Peloderinae</taxon>
        <taxon>Caenorhabditis</taxon>
    </lineage>
</organism>
<evidence type="ECO:0000313" key="4">
    <source>
        <dbReference type="Proteomes" id="UP000835052"/>
    </source>
</evidence>
<comment type="caution">
    <text evidence="3">The sequence shown here is derived from an EMBL/GenBank/DDBJ whole genome shotgun (WGS) entry which is preliminary data.</text>
</comment>
<gene>
    <name evidence="3" type="ORF">CAUJ_LOCUS11087</name>
</gene>
<protein>
    <submittedName>
        <fullName evidence="3">Uncharacterized protein</fullName>
    </submittedName>
</protein>
<evidence type="ECO:0000313" key="3">
    <source>
        <dbReference type="EMBL" id="CAD6195168.1"/>
    </source>
</evidence>
<feature type="transmembrane region" description="Helical" evidence="2">
    <location>
        <begin position="12"/>
        <end position="31"/>
    </location>
</feature>
<feature type="transmembrane region" description="Helical" evidence="2">
    <location>
        <begin position="510"/>
        <end position="530"/>
    </location>
</feature>